<reference evidence="2 3" key="1">
    <citation type="submission" date="2017-06" db="EMBL/GenBank/DDBJ databases">
        <authorList>
            <person name="Kim H.J."/>
            <person name="Triplett B.A."/>
        </authorList>
    </citation>
    <scope>NUCLEOTIDE SEQUENCE [LARGE SCALE GENOMIC DNA]</scope>
    <source>
        <strain evidence="2 3">DSM 14713</strain>
    </source>
</reference>
<dbReference type="EMBL" id="CP022163">
    <property type="protein sequence ID" value="ATB32829.1"/>
    <property type="molecule type" value="Genomic_DNA"/>
</dbReference>
<dbReference type="Proteomes" id="UP000217289">
    <property type="component" value="Chromosome"/>
</dbReference>
<proteinExistence type="predicted"/>
<dbReference type="SUPFAM" id="SSF159888">
    <property type="entry name" value="YdhG-like"/>
    <property type="match status" value="1"/>
</dbReference>
<dbReference type="InterPro" id="IPR014922">
    <property type="entry name" value="YdhG-like"/>
</dbReference>
<dbReference type="Gene3D" id="3.90.1150.200">
    <property type="match status" value="1"/>
</dbReference>
<keyword evidence="3" id="KW-1185">Reference proteome</keyword>
<evidence type="ECO:0000313" key="3">
    <source>
        <dbReference type="Proteomes" id="UP000217289"/>
    </source>
</evidence>
<evidence type="ECO:0000313" key="2">
    <source>
        <dbReference type="EMBL" id="ATB32829.1"/>
    </source>
</evidence>
<evidence type="ECO:0000259" key="1">
    <source>
        <dbReference type="Pfam" id="PF08818"/>
    </source>
</evidence>
<gene>
    <name evidence="2" type="ORF">MEBOL_006318</name>
</gene>
<dbReference type="RefSeq" id="WP_245919001.1">
    <property type="nucleotide sequence ID" value="NZ_CP022163.1"/>
</dbReference>
<accession>A0A250IM51</accession>
<dbReference type="KEGG" id="mbd:MEBOL_006318"/>
<dbReference type="Pfam" id="PF08818">
    <property type="entry name" value="DUF1801"/>
    <property type="match status" value="1"/>
</dbReference>
<protein>
    <recommendedName>
        <fullName evidence="1">YdhG-like domain-containing protein</fullName>
    </recommendedName>
</protein>
<dbReference type="AlphaFoldDB" id="A0A250IM51"/>
<sequence>MTNRNKAVDAFMKTLEHPRKAEVERIRALILGLDKDIQERIKWNAPSFGPGQEDRVTFRLAPKGKLQLIFHRGAKAKDAAGFAFEDPSGLLQWAAKDRAVLELGEAEAVKPQVLGELVRRWMAATREG</sequence>
<feature type="domain" description="YdhG-like" evidence="1">
    <location>
        <begin position="19"/>
        <end position="122"/>
    </location>
</feature>
<organism evidence="2 3">
    <name type="scientific">Melittangium boletus DSM 14713</name>
    <dbReference type="NCBI Taxonomy" id="1294270"/>
    <lineage>
        <taxon>Bacteria</taxon>
        <taxon>Pseudomonadati</taxon>
        <taxon>Myxococcota</taxon>
        <taxon>Myxococcia</taxon>
        <taxon>Myxococcales</taxon>
        <taxon>Cystobacterineae</taxon>
        <taxon>Archangiaceae</taxon>
        <taxon>Melittangium</taxon>
    </lineage>
</organism>
<name>A0A250IM51_9BACT</name>